<evidence type="ECO:0000256" key="1">
    <source>
        <dbReference type="SAM" id="MobiDB-lite"/>
    </source>
</evidence>
<keyword evidence="3" id="KW-1185">Reference proteome</keyword>
<feature type="compositionally biased region" description="Basic and acidic residues" evidence="1">
    <location>
        <begin position="279"/>
        <end position="290"/>
    </location>
</feature>
<reference evidence="2" key="1">
    <citation type="submission" date="2021-02" db="EMBL/GenBank/DDBJ databases">
        <authorList>
            <person name="Dougan E. K."/>
            <person name="Rhodes N."/>
            <person name="Thang M."/>
            <person name="Chan C."/>
        </authorList>
    </citation>
    <scope>NUCLEOTIDE SEQUENCE</scope>
</reference>
<accession>A0A812NK74</accession>
<evidence type="ECO:0000313" key="2">
    <source>
        <dbReference type="EMBL" id="CAE7301543.1"/>
    </source>
</evidence>
<organism evidence="2 3">
    <name type="scientific">Symbiodinium natans</name>
    <dbReference type="NCBI Taxonomy" id="878477"/>
    <lineage>
        <taxon>Eukaryota</taxon>
        <taxon>Sar</taxon>
        <taxon>Alveolata</taxon>
        <taxon>Dinophyceae</taxon>
        <taxon>Suessiales</taxon>
        <taxon>Symbiodiniaceae</taxon>
        <taxon>Symbiodinium</taxon>
    </lineage>
</organism>
<protein>
    <submittedName>
        <fullName evidence="2">Uncharacterized protein</fullName>
    </submittedName>
</protein>
<dbReference type="Proteomes" id="UP000604046">
    <property type="component" value="Unassembled WGS sequence"/>
</dbReference>
<feature type="region of interest" description="Disordered" evidence="1">
    <location>
        <begin position="624"/>
        <end position="649"/>
    </location>
</feature>
<gene>
    <name evidence="2" type="ORF">SNAT2548_LOCUS15861</name>
</gene>
<feature type="region of interest" description="Disordered" evidence="1">
    <location>
        <begin position="252"/>
        <end position="296"/>
    </location>
</feature>
<dbReference type="EMBL" id="CAJNDS010002067">
    <property type="protein sequence ID" value="CAE7301543.1"/>
    <property type="molecule type" value="Genomic_DNA"/>
</dbReference>
<comment type="caution">
    <text evidence="2">The sequence shown here is derived from an EMBL/GenBank/DDBJ whole genome shotgun (WGS) entry which is preliminary data.</text>
</comment>
<sequence length="1289" mass="145138">MDADFQFLLEDHGVELSEQHAVAQHYTSVKRFAAIADTRANVRTAVTADFGIRADDAPGRAKMAAMITAWEAASLIRDEDAKLRAEAKVLGTQRPLASSDRAAMKTALERVKGRLRVTRQKPKGKLPQNTEELRTKLRLEGHAWVMLSSKCRGRPYLSSLQISHFDRYVEYLLGDKCYSMKVGSGGSDQAKHFLSVPWGILLQYEYEMRKWAIKEAHRQGTELGDTLHEATRNTELKELYFTSQVALALARSDRPDEPWAKRPRKGGAKDGGGKGSPKGGKDKNQGKDPGKGQGNKGKIQLGDAWYELATHTPDGRELCFAFSGKKGCLSKKCQRVHACRVKGCHGNHPTYQHAEKESPSFRVLYLFAGNPRKADVRFWLTQFCTARGFTLEMLEIDVCRDASMDLLDEDQARRFLQEIQAGRWDFVIVTPPCNTFSRARCSTRTPGPKPVRSRLYPFGFPWLSSKLLNLVQNGNQFVKFSIECCNVALQRGCHFVLEHPEDLGKLANGCDLGSIWQWEDVHHLMTRAGVTTFAVHQCHYGATSPKPTRFLTSAASAQRMKHTGPPTLDRDGFYIGPLPRYCGHRSHEELIGLDEQGNWKSSAAAAYPEGLCSMIADLVGSVYEGGSTQSSPSPSEDLDCDQLSQPSGEQLPEDLTYDQLFSGCQGPPLTGEFAGQKDEFVDGFGRCSPGRWAPKNRGKKLSDEARSFAMELKDTVRDFVIQEIPDMARATFRLATGRWEGPLFRADAMDALREKWFSMLPDPERARVLVPHQPYFLRAMAQTLELLEDPDFRILEEGKFCFCNGVSVGHVEPLGPNPQVYRLRRKDQKYDESEWEPEMTNYRDGEETSRILEEVFAKEEAEGRMFPLSLAEARRRYPGSSLRIAAQGALPKPGGDFRVIHDGTHGVQVNNEIVIRDRLESPSAREISTVHRVCKAADQSVVFGLVGDIQKAHRRYLHHPEHWGVLACKTSSRSEVIWLNRTGTFGIASAAFWFSRLAGLTGRLTLRVLLDTFLFMMIFADDLHLCSGGRERWLNLWMALALMEMQGTPFAGKKWRGGLQLDWVGYWMDYSRFLLGISERRCQWILDTITGLEQSLWLVDVRRFHELHGRLGFMSQVLPWIRPLLAPGYAWLAAVQKGAVLTLPSIIRCVLRFIQDKLERGRRTYDTGSGETELGELFRTDAACNESSVVLGGWFFWKGHSCWVAPWFQLTLTPSEVPWLFKEELGSSWASTTAELLASLVAIYILGRDFKDLIRSSGCFRATFQGGTDNKAAESLSLKQLTTKVQRKW</sequence>
<dbReference type="OrthoDB" id="441255at2759"/>
<evidence type="ECO:0000313" key="3">
    <source>
        <dbReference type="Proteomes" id="UP000604046"/>
    </source>
</evidence>
<name>A0A812NK74_9DINO</name>
<proteinExistence type="predicted"/>